<evidence type="ECO:0000313" key="5">
    <source>
        <dbReference type="EMBL" id="OAG41367.1"/>
    </source>
</evidence>
<dbReference type="GeneID" id="34599479"/>
<evidence type="ECO:0000256" key="4">
    <source>
        <dbReference type="ARBA" id="ARBA00023002"/>
    </source>
</evidence>
<gene>
    <name evidence="5" type="ORF">AYO21_04309</name>
</gene>
<evidence type="ECO:0000256" key="1">
    <source>
        <dbReference type="ARBA" id="ARBA00022630"/>
    </source>
</evidence>
<evidence type="ECO:0008006" key="7">
    <source>
        <dbReference type="Google" id="ProtNLM"/>
    </source>
</evidence>
<dbReference type="PANTHER" id="PTHR43098:SF5">
    <property type="entry name" value="DUAL-FUNCTIONAL MONOOXYGENASE_METHYLTRANSFERASE PSOF"/>
    <property type="match status" value="1"/>
</dbReference>
<proteinExistence type="predicted"/>
<reference evidence="5 6" key="1">
    <citation type="submission" date="2016-03" db="EMBL/GenBank/DDBJ databases">
        <title>Draft genome sequence of the Fonsecaea monophora CBS 269.37.</title>
        <authorList>
            <person name="Bombassaro A."/>
            <person name="Vinicius W.A."/>
            <person name="De Hoog S."/>
            <person name="Sun J."/>
            <person name="Souza E.M."/>
            <person name="Raittz R.T."/>
            <person name="Costa F."/>
            <person name="Leao A.C."/>
            <person name="Tadra-Sfeir M.Z."/>
            <person name="Baura V."/>
            <person name="Balsanelli E."/>
            <person name="Pedrosa F.O."/>
            <person name="Moreno L.F."/>
            <person name="Steffens M.B."/>
            <person name="Xi L."/>
            <person name="Bocca A.L."/>
            <person name="Felipe M.S."/>
            <person name="Teixeira M."/>
            <person name="Telles Filho F.Q."/>
            <person name="Azevedo C.M."/>
            <person name="Gomes R."/>
            <person name="Vicente V.A."/>
        </authorList>
    </citation>
    <scope>NUCLEOTIDE SEQUENCE [LARGE SCALE GENOMIC DNA]</scope>
    <source>
        <strain evidence="5 6">CBS 269.37</strain>
    </source>
</reference>
<accession>A0A177FAQ3</accession>
<keyword evidence="3" id="KW-0521">NADP</keyword>
<dbReference type="PANTHER" id="PTHR43098">
    <property type="entry name" value="L-ORNITHINE N(5)-MONOOXYGENASE-RELATED"/>
    <property type="match status" value="1"/>
</dbReference>
<evidence type="ECO:0000256" key="2">
    <source>
        <dbReference type="ARBA" id="ARBA00022827"/>
    </source>
</evidence>
<keyword evidence="2" id="KW-0274">FAD</keyword>
<evidence type="ECO:0000313" key="6">
    <source>
        <dbReference type="Proteomes" id="UP000077002"/>
    </source>
</evidence>
<dbReference type="OrthoDB" id="66881at2759"/>
<protein>
    <recommendedName>
        <fullName evidence="7">Cyclohexanone monooxygenase</fullName>
    </recommendedName>
</protein>
<name>A0A177FAQ3_9EURO</name>
<keyword evidence="4" id="KW-0560">Oxidoreductase</keyword>
<dbReference type="GO" id="GO:0016491">
    <property type="term" value="F:oxidoreductase activity"/>
    <property type="evidence" value="ECO:0007669"/>
    <property type="project" value="UniProtKB-KW"/>
</dbReference>
<dbReference type="InterPro" id="IPR050775">
    <property type="entry name" value="FAD-binding_Monooxygenases"/>
</dbReference>
<keyword evidence="6" id="KW-1185">Reference proteome</keyword>
<keyword evidence="1" id="KW-0285">Flavoprotein</keyword>
<dbReference type="Gene3D" id="3.50.50.60">
    <property type="entry name" value="FAD/NAD(P)-binding domain"/>
    <property type="match status" value="2"/>
</dbReference>
<dbReference type="AlphaFoldDB" id="A0A177FAQ3"/>
<dbReference type="SUPFAM" id="SSF51905">
    <property type="entry name" value="FAD/NAD(P)-binding domain"/>
    <property type="match status" value="2"/>
</dbReference>
<organism evidence="5 6">
    <name type="scientific">Fonsecaea monophora</name>
    <dbReference type="NCBI Taxonomy" id="254056"/>
    <lineage>
        <taxon>Eukaryota</taxon>
        <taxon>Fungi</taxon>
        <taxon>Dikarya</taxon>
        <taxon>Ascomycota</taxon>
        <taxon>Pezizomycotina</taxon>
        <taxon>Eurotiomycetes</taxon>
        <taxon>Chaetothyriomycetidae</taxon>
        <taxon>Chaetothyriales</taxon>
        <taxon>Herpotrichiellaceae</taxon>
        <taxon>Fonsecaea</taxon>
    </lineage>
</organism>
<dbReference type="Proteomes" id="UP000077002">
    <property type="component" value="Unassembled WGS sequence"/>
</dbReference>
<dbReference type="RefSeq" id="XP_022513319.1">
    <property type="nucleotide sequence ID" value="XM_022654282.1"/>
</dbReference>
<dbReference type="Pfam" id="PF13738">
    <property type="entry name" value="Pyr_redox_3"/>
    <property type="match status" value="1"/>
</dbReference>
<evidence type="ECO:0000256" key="3">
    <source>
        <dbReference type="ARBA" id="ARBA00022857"/>
    </source>
</evidence>
<dbReference type="InterPro" id="IPR036188">
    <property type="entry name" value="FAD/NAD-bd_sf"/>
</dbReference>
<sequence length="535" mass="60147">MANATNVDALIVGAGFGGIYQLKRLRDLGMNAVVVDKASDVGGTWYWNRYPGAMSDTESYLYRFTWDKEDLQTYPWENTYLSQSEILAYLKHVVAKHNLRQHMKLSTEMLSADWDADHWRVTTSTGEVFHARYLITALGLLSVAVYPDIPGLDTFKGQKCHTSAWDPSINLEGKRVGIIGCGSTGVQVITEIADKVGQLYCFQRHPQYSVPSGIKPVTPEYRDWVNKNYEKIIADQKTSLTCFGIPESTTPYSQVPPAEREAVFEKLWEEGNAFRFMFAGFSDIGSDKEANEAACAFIRKKIAQIVKDPEKARKLTPHDAYARRPVCDHGYYKQFNRDNVDIVHLQEEPIQSITPTGIMTTARHYDLDVLIFATGFDAIDGSYSRVLIRGANGQTLKEHWSDGPRAYLGLNVSGFPNMFMITGPQGPFTNVPPMIEQHVDINTKIIQHTEAMRLATGKAVAEVRQEAEDEWVEHCNALANATLFPQTPSWIFGNNVEGKPIASRYYMGGMVNYLKYVNTMIQDGYRDFKPIGQAA</sequence>
<dbReference type="EMBL" id="LVKK01000024">
    <property type="protein sequence ID" value="OAG41367.1"/>
    <property type="molecule type" value="Genomic_DNA"/>
</dbReference>
<comment type="caution">
    <text evidence="5">The sequence shown here is derived from an EMBL/GenBank/DDBJ whole genome shotgun (WGS) entry which is preliminary data.</text>
</comment>